<feature type="transmembrane region" description="Helical" evidence="1">
    <location>
        <begin position="38"/>
        <end position="58"/>
    </location>
</feature>
<accession>A0A7C3F0P6</accession>
<feature type="transmembrane region" description="Helical" evidence="1">
    <location>
        <begin position="116"/>
        <end position="142"/>
    </location>
</feature>
<feature type="transmembrane region" description="Helical" evidence="1">
    <location>
        <begin position="149"/>
        <end position="173"/>
    </location>
</feature>
<comment type="caution">
    <text evidence="2">The sequence shown here is derived from an EMBL/GenBank/DDBJ whole genome shotgun (WGS) entry which is preliminary data.</text>
</comment>
<proteinExistence type="predicted"/>
<feature type="transmembrane region" description="Helical" evidence="1">
    <location>
        <begin position="471"/>
        <end position="498"/>
    </location>
</feature>
<dbReference type="AlphaFoldDB" id="A0A7C3F0P6"/>
<feature type="transmembrane region" description="Helical" evidence="1">
    <location>
        <begin position="358"/>
        <end position="382"/>
    </location>
</feature>
<feature type="transmembrane region" description="Helical" evidence="1">
    <location>
        <begin position="331"/>
        <end position="352"/>
    </location>
</feature>
<feature type="transmembrane region" description="Helical" evidence="1">
    <location>
        <begin position="253"/>
        <end position="274"/>
    </location>
</feature>
<evidence type="ECO:0000313" key="2">
    <source>
        <dbReference type="EMBL" id="HFK20845.1"/>
    </source>
</evidence>
<keyword evidence="1" id="KW-0472">Membrane</keyword>
<feature type="transmembrane region" description="Helical" evidence="1">
    <location>
        <begin position="228"/>
        <end position="247"/>
    </location>
</feature>
<keyword evidence="1" id="KW-1133">Transmembrane helix</keyword>
<organism evidence="2">
    <name type="scientific">Candidatus Methanomethylicus mesodigestus</name>
    <dbReference type="NCBI Taxonomy" id="1867258"/>
    <lineage>
        <taxon>Archaea</taxon>
        <taxon>Thermoproteota</taxon>
        <taxon>Methanosuratincolia</taxon>
        <taxon>Candidatus Methanomethylicales</taxon>
        <taxon>Candidatus Methanomethylicaceae</taxon>
        <taxon>Candidatus Methanomethylicus</taxon>
    </lineage>
</organism>
<feature type="transmembrane region" description="Helical" evidence="1">
    <location>
        <begin position="510"/>
        <end position="536"/>
    </location>
</feature>
<reference evidence="2" key="1">
    <citation type="journal article" date="2020" name="mSystems">
        <title>Genome- and Community-Level Interaction Insights into Carbon Utilization and Element Cycling Functions of Hydrothermarchaeota in Hydrothermal Sediment.</title>
        <authorList>
            <person name="Zhou Z."/>
            <person name="Liu Y."/>
            <person name="Xu W."/>
            <person name="Pan J."/>
            <person name="Luo Z.H."/>
            <person name="Li M."/>
        </authorList>
    </citation>
    <scope>NUCLEOTIDE SEQUENCE [LARGE SCALE GENOMIC DNA]</scope>
    <source>
        <strain evidence="2">SpSt-468</strain>
    </source>
</reference>
<gene>
    <name evidence="2" type="ORF">ENS19_06115</name>
</gene>
<dbReference type="EMBL" id="DSTX01000011">
    <property type="protein sequence ID" value="HFK20845.1"/>
    <property type="molecule type" value="Genomic_DNA"/>
</dbReference>
<feature type="transmembrane region" description="Helical" evidence="1">
    <location>
        <begin position="193"/>
        <end position="216"/>
    </location>
</feature>
<sequence>MNPAKISTLTRVFLLAQLRVRGGGTGEGLFRRPSSLALIYSAVFVLAFAFIYFITGVVPSEDLAPIEAIGIQILALVPLIVFIFMVTYGIFFVIGEASQHITSEAVNYMPVTAGEYVIASTVSTAFMHLWILTGALGVSLGFGLRFGLLAGWAASAVLSLLFMVIGGAVAEIIRAIVNRVSSSFSKRGGRAAIFSRAVLIIVVLVVSQAIFNPNILFMVISSFAPQALALWFVPLMWPSIIVASVAAGDAFGAAVFSALTLAFGGILIYAGVFFRSKYWVPLPATIRIGGGSGKPAKYQGKGFLGALGFSAQEGAIMRKDLKALLRRKEMVRFWAMPIVMVVPLVATAWTAGGDVKDLLGIAAMMSLIGSGFFGMFIASSAIGQEGKGIWRIFTSPVSSESILKAKIALPLMLTLPVAALFPLGISAFLNFSQRASFAIFLVTLLGAVVCVLVGAYFGLKYPDISENMRGNFVTGTGILLSFAVCGGLCALISAPFAVYAVFHEAAVAAGLNYCASAAITAAAGVALIGALSVLTIRKSHALSIMLSE</sequence>
<name>A0A7C3F0P6_9CREN</name>
<feature type="transmembrane region" description="Helical" evidence="1">
    <location>
        <begin position="435"/>
        <end position="459"/>
    </location>
</feature>
<keyword evidence="1" id="KW-0812">Transmembrane</keyword>
<protein>
    <submittedName>
        <fullName evidence="2">Uncharacterized protein</fullName>
    </submittedName>
</protein>
<feature type="transmembrane region" description="Helical" evidence="1">
    <location>
        <begin position="407"/>
        <end position="429"/>
    </location>
</feature>
<evidence type="ECO:0000256" key="1">
    <source>
        <dbReference type="SAM" id="Phobius"/>
    </source>
</evidence>
<feature type="transmembrane region" description="Helical" evidence="1">
    <location>
        <begin position="70"/>
        <end position="94"/>
    </location>
</feature>